<keyword evidence="2" id="KW-1185">Reference proteome</keyword>
<dbReference type="Proteomes" id="UP001371456">
    <property type="component" value="Unassembled WGS sequence"/>
</dbReference>
<dbReference type="InterPro" id="IPR011009">
    <property type="entry name" value="Kinase-like_dom_sf"/>
</dbReference>
<dbReference type="GO" id="GO:0009506">
    <property type="term" value="C:plasmodesma"/>
    <property type="evidence" value="ECO:0007669"/>
    <property type="project" value="TreeGrafter"/>
</dbReference>
<dbReference type="AlphaFoldDB" id="A0AAN8TLV6"/>
<dbReference type="GO" id="GO:0005886">
    <property type="term" value="C:plasma membrane"/>
    <property type="evidence" value="ECO:0007669"/>
    <property type="project" value="TreeGrafter"/>
</dbReference>
<proteinExistence type="predicted"/>
<comment type="caution">
    <text evidence="1">The sequence shown here is derived from an EMBL/GenBank/DDBJ whole genome shotgun (WGS) entry which is preliminary data.</text>
</comment>
<evidence type="ECO:0000313" key="2">
    <source>
        <dbReference type="Proteomes" id="UP001371456"/>
    </source>
</evidence>
<sequence>MILIYEYMENGNLRSHLYGSDLPSISWEQRLEICIGAARVMSNLQTYCLK</sequence>
<dbReference type="SUPFAM" id="SSF56112">
    <property type="entry name" value="Protein kinase-like (PK-like)"/>
    <property type="match status" value="1"/>
</dbReference>
<dbReference type="InterPro" id="IPR045272">
    <property type="entry name" value="ANXUR1/2-like"/>
</dbReference>
<dbReference type="EMBL" id="JBANQN010000005">
    <property type="protein sequence ID" value="KAK6789124.1"/>
    <property type="molecule type" value="Genomic_DNA"/>
</dbReference>
<reference evidence="1 2" key="1">
    <citation type="submission" date="2024-02" db="EMBL/GenBank/DDBJ databases">
        <title>de novo genome assembly of Solanum bulbocastanum strain 11H21.</title>
        <authorList>
            <person name="Hosaka A.J."/>
        </authorList>
    </citation>
    <scope>NUCLEOTIDE SEQUENCE [LARGE SCALE GENOMIC DNA]</scope>
    <source>
        <tissue evidence="1">Young leaves</tissue>
    </source>
</reference>
<dbReference type="PANTHER" id="PTHR27003">
    <property type="entry name" value="OS07G0166700 PROTEIN"/>
    <property type="match status" value="1"/>
</dbReference>
<protein>
    <submittedName>
        <fullName evidence="1">Uncharacterized protein</fullName>
    </submittedName>
</protein>
<organism evidence="1 2">
    <name type="scientific">Solanum bulbocastanum</name>
    <name type="common">Wild potato</name>
    <dbReference type="NCBI Taxonomy" id="147425"/>
    <lineage>
        <taxon>Eukaryota</taxon>
        <taxon>Viridiplantae</taxon>
        <taxon>Streptophyta</taxon>
        <taxon>Embryophyta</taxon>
        <taxon>Tracheophyta</taxon>
        <taxon>Spermatophyta</taxon>
        <taxon>Magnoliopsida</taxon>
        <taxon>eudicotyledons</taxon>
        <taxon>Gunneridae</taxon>
        <taxon>Pentapetalae</taxon>
        <taxon>asterids</taxon>
        <taxon>lamiids</taxon>
        <taxon>Solanales</taxon>
        <taxon>Solanaceae</taxon>
        <taxon>Solanoideae</taxon>
        <taxon>Solaneae</taxon>
        <taxon>Solanum</taxon>
    </lineage>
</organism>
<dbReference type="Gene3D" id="1.10.510.10">
    <property type="entry name" value="Transferase(Phosphotransferase) domain 1"/>
    <property type="match status" value="1"/>
</dbReference>
<name>A0AAN8TLV6_SOLBU</name>
<gene>
    <name evidence="1" type="ORF">RDI58_012923</name>
</gene>
<accession>A0AAN8TLV6</accession>
<dbReference type="PANTHER" id="PTHR27003:SF375">
    <property type="entry name" value="RECEPTOR-LIKE PROTEIN KINASE HERK 1"/>
    <property type="match status" value="1"/>
</dbReference>
<dbReference type="GO" id="GO:0004714">
    <property type="term" value="F:transmembrane receptor protein tyrosine kinase activity"/>
    <property type="evidence" value="ECO:0007669"/>
    <property type="project" value="InterPro"/>
</dbReference>
<evidence type="ECO:0000313" key="1">
    <source>
        <dbReference type="EMBL" id="KAK6789124.1"/>
    </source>
</evidence>